<evidence type="ECO:0000256" key="2">
    <source>
        <dbReference type="ARBA" id="ARBA00022525"/>
    </source>
</evidence>
<sequence>MVSQLCRKAWALSVILLTACCSTAGHVITRSDDVNALEIVQAQHASEIETLKTEMAAMKAKIAAFETQTGALYTRTNPTLLPTTCANDEFQVCTGNMTENHLISVSVAFTAYTSAGNIPASPGGVIRFEHTLENTGNAYDPNSGVFTAPFDGLYMFLVSVDVDHPYSILRLEKNGHVMVYGNDDNGREHITTGGVFRLQSGDTVAMVHESSAGIIDGGHESVFFGYRLH</sequence>
<dbReference type="AlphaFoldDB" id="A0ABD0M3V8"/>
<evidence type="ECO:0000256" key="4">
    <source>
        <dbReference type="SAM" id="SignalP"/>
    </source>
</evidence>
<dbReference type="PRINTS" id="PR00007">
    <property type="entry name" value="COMPLEMNTC1Q"/>
</dbReference>
<dbReference type="PANTHER" id="PTHR15427">
    <property type="entry name" value="EMILIN ELASTIN MICROFIBRIL INTERFACE-LOCATED PROTEIN ELASTIN MICROFIBRIL INTERFACER"/>
    <property type="match status" value="1"/>
</dbReference>
<dbReference type="PROSITE" id="PS51257">
    <property type="entry name" value="PROKAR_LIPOPROTEIN"/>
    <property type="match status" value="1"/>
</dbReference>
<feature type="domain" description="C1q" evidence="5">
    <location>
        <begin position="102"/>
        <end position="229"/>
    </location>
</feature>
<evidence type="ECO:0000313" key="7">
    <source>
        <dbReference type="Proteomes" id="UP001519460"/>
    </source>
</evidence>
<dbReference type="Gene3D" id="2.60.120.40">
    <property type="match status" value="1"/>
</dbReference>
<evidence type="ECO:0000259" key="5">
    <source>
        <dbReference type="PROSITE" id="PS50871"/>
    </source>
</evidence>
<keyword evidence="2" id="KW-0964">Secreted</keyword>
<evidence type="ECO:0000256" key="1">
    <source>
        <dbReference type="ARBA" id="ARBA00004613"/>
    </source>
</evidence>
<dbReference type="Proteomes" id="UP001519460">
    <property type="component" value="Unassembled WGS sequence"/>
</dbReference>
<feature type="signal peptide" evidence="4">
    <location>
        <begin position="1"/>
        <end position="25"/>
    </location>
</feature>
<keyword evidence="4" id="KW-0732">Signal</keyword>
<dbReference type="SMART" id="SM00110">
    <property type="entry name" value="C1Q"/>
    <property type="match status" value="1"/>
</dbReference>
<dbReference type="GO" id="GO:0005581">
    <property type="term" value="C:collagen trimer"/>
    <property type="evidence" value="ECO:0007669"/>
    <property type="project" value="UniProtKB-KW"/>
</dbReference>
<organism evidence="6 7">
    <name type="scientific">Batillaria attramentaria</name>
    <dbReference type="NCBI Taxonomy" id="370345"/>
    <lineage>
        <taxon>Eukaryota</taxon>
        <taxon>Metazoa</taxon>
        <taxon>Spiralia</taxon>
        <taxon>Lophotrochozoa</taxon>
        <taxon>Mollusca</taxon>
        <taxon>Gastropoda</taxon>
        <taxon>Caenogastropoda</taxon>
        <taxon>Sorbeoconcha</taxon>
        <taxon>Cerithioidea</taxon>
        <taxon>Batillariidae</taxon>
        <taxon>Batillaria</taxon>
    </lineage>
</organism>
<name>A0ABD0M3V8_9CAEN</name>
<dbReference type="Pfam" id="PF00386">
    <property type="entry name" value="C1q"/>
    <property type="match status" value="1"/>
</dbReference>
<feature type="chain" id="PRO_5044815821" description="C1q domain-containing protein" evidence="4">
    <location>
        <begin position="26"/>
        <end position="229"/>
    </location>
</feature>
<dbReference type="PANTHER" id="PTHR15427:SF33">
    <property type="entry name" value="COLLAGEN IV NC1 DOMAIN-CONTAINING PROTEIN"/>
    <property type="match status" value="1"/>
</dbReference>
<evidence type="ECO:0000256" key="3">
    <source>
        <dbReference type="SAM" id="Coils"/>
    </source>
</evidence>
<comment type="caution">
    <text evidence="6">The sequence shown here is derived from an EMBL/GenBank/DDBJ whole genome shotgun (WGS) entry which is preliminary data.</text>
</comment>
<dbReference type="PROSITE" id="PS50871">
    <property type="entry name" value="C1Q"/>
    <property type="match status" value="1"/>
</dbReference>
<evidence type="ECO:0000313" key="6">
    <source>
        <dbReference type="EMBL" id="KAK7506519.1"/>
    </source>
</evidence>
<dbReference type="InterPro" id="IPR001073">
    <property type="entry name" value="C1q_dom"/>
</dbReference>
<dbReference type="InterPro" id="IPR050392">
    <property type="entry name" value="Collagen/C1q_domain"/>
</dbReference>
<feature type="coiled-coil region" evidence="3">
    <location>
        <begin position="41"/>
        <end position="68"/>
    </location>
</feature>
<proteinExistence type="predicted"/>
<accession>A0ABD0M3V8</accession>
<dbReference type="InterPro" id="IPR008983">
    <property type="entry name" value="Tumour_necrosis_fac-like_dom"/>
</dbReference>
<protein>
    <recommendedName>
        <fullName evidence="5">C1q domain-containing protein</fullName>
    </recommendedName>
</protein>
<keyword evidence="7" id="KW-1185">Reference proteome</keyword>
<gene>
    <name evidence="6" type="ORF">BaRGS_00001994</name>
</gene>
<comment type="subcellular location">
    <subcellularLocation>
        <location evidence="1">Secreted</location>
    </subcellularLocation>
</comment>
<dbReference type="EMBL" id="JACVVK020000006">
    <property type="protein sequence ID" value="KAK7506519.1"/>
    <property type="molecule type" value="Genomic_DNA"/>
</dbReference>
<keyword evidence="3" id="KW-0175">Coiled coil</keyword>
<reference evidence="6 7" key="1">
    <citation type="journal article" date="2023" name="Sci. Data">
        <title>Genome assembly of the Korean intertidal mud-creeper Batillaria attramentaria.</title>
        <authorList>
            <person name="Patra A.K."/>
            <person name="Ho P.T."/>
            <person name="Jun S."/>
            <person name="Lee S.J."/>
            <person name="Kim Y."/>
            <person name="Won Y.J."/>
        </authorList>
    </citation>
    <scope>NUCLEOTIDE SEQUENCE [LARGE SCALE GENOMIC DNA]</scope>
    <source>
        <strain evidence="6">Wonlab-2016</strain>
    </source>
</reference>
<dbReference type="SUPFAM" id="SSF49842">
    <property type="entry name" value="TNF-like"/>
    <property type="match status" value="1"/>
</dbReference>